<dbReference type="NCBIfam" id="TIGR00028">
    <property type="entry name" value="Mtu_PIN_fam"/>
    <property type="match status" value="1"/>
</dbReference>
<keyword evidence="6" id="KW-0800">Toxin</keyword>
<evidence type="ECO:0000256" key="4">
    <source>
        <dbReference type="ARBA" id="ARBA00022801"/>
    </source>
</evidence>
<keyword evidence="3 6" id="KW-0479">Metal-binding</keyword>
<comment type="cofactor">
    <cofactor evidence="6">
        <name>Mg(2+)</name>
        <dbReference type="ChEBI" id="CHEBI:18420"/>
    </cofactor>
</comment>
<comment type="caution">
    <text evidence="8">The sequence shown here is derived from an EMBL/GenBank/DDBJ whole genome shotgun (WGS) entry which is preliminary data.</text>
</comment>
<dbReference type="RefSeq" id="WP_171783781.1">
    <property type="nucleotide sequence ID" value="NZ_BAAAML010000009.1"/>
</dbReference>
<reference evidence="8 9" key="1">
    <citation type="submission" date="2020-05" db="EMBL/GenBank/DDBJ databases">
        <title>Genomic Encyclopedia of Type Strains, Phase III (KMG-III): the genomes of soil and plant-associated and newly described type strains.</title>
        <authorList>
            <person name="Whitman W."/>
        </authorList>
    </citation>
    <scope>NUCLEOTIDE SEQUENCE [LARGE SCALE GENOMIC DNA]</scope>
    <source>
        <strain evidence="8 9">KCTC 19046</strain>
    </source>
</reference>
<feature type="binding site" evidence="6">
    <location>
        <position position="9"/>
    </location>
    <ligand>
        <name>Mg(2+)</name>
        <dbReference type="ChEBI" id="CHEBI:18420"/>
    </ligand>
</feature>
<dbReference type="InterPro" id="IPR006226">
    <property type="entry name" value="Mtu_PIN"/>
</dbReference>
<dbReference type="Pfam" id="PF01850">
    <property type="entry name" value="PIN"/>
    <property type="match status" value="1"/>
</dbReference>
<evidence type="ECO:0000313" key="9">
    <source>
        <dbReference type="Proteomes" id="UP000757540"/>
    </source>
</evidence>
<organism evidence="8 9">
    <name type="scientific">Isoptericola halotolerans</name>
    <dbReference type="NCBI Taxonomy" id="300560"/>
    <lineage>
        <taxon>Bacteria</taxon>
        <taxon>Bacillati</taxon>
        <taxon>Actinomycetota</taxon>
        <taxon>Actinomycetes</taxon>
        <taxon>Micrococcales</taxon>
        <taxon>Promicromonosporaceae</taxon>
        <taxon>Isoptericola</taxon>
    </lineage>
</organism>
<protein>
    <recommendedName>
        <fullName evidence="6">Ribonuclease VapC</fullName>
        <shortName evidence="6">RNase VapC</shortName>
        <ecNumber evidence="6">3.1.-.-</ecNumber>
    </recommendedName>
    <alternativeName>
        <fullName evidence="6">Toxin VapC</fullName>
    </alternativeName>
</protein>
<evidence type="ECO:0000256" key="5">
    <source>
        <dbReference type="ARBA" id="ARBA00022842"/>
    </source>
</evidence>
<feature type="domain" description="PIN" evidence="7">
    <location>
        <begin position="6"/>
        <end position="128"/>
    </location>
</feature>
<evidence type="ECO:0000313" key="8">
    <source>
        <dbReference type="EMBL" id="NOV97593.1"/>
    </source>
</evidence>
<dbReference type="EC" id="3.1.-.-" evidence="6"/>
<gene>
    <name evidence="6" type="primary">vapC</name>
    <name evidence="8" type="ORF">HDG69_002168</name>
</gene>
<dbReference type="EMBL" id="JABEZU010000002">
    <property type="protein sequence ID" value="NOV97593.1"/>
    <property type="molecule type" value="Genomic_DNA"/>
</dbReference>
<dbReference type="InterPro" id="IPR029060">
    <property type="entry name" value="PIN-like_dom_sf"/>
</dbReference>
<dbReference type="Proteomes" id="UP000757540">
    <property type="component" value="Unassembled WGS sequence"/>
</dbReference>
<keyword evidence="9" id="KW-1185">Reference proteome</keyword>
<evidence type="ECO:0000256" key="3">
    <source>
        <dbReference type="ARBA" id="ARBA00022723"/>
    </source>
</evidence>
<evidence type="ECO:0000256" key="2">
    <source>
        <dbReference type="ARBA" id="ARBA00022722"/>
    </source>
</evidence>
<dbReference type="InterPro" id="IPR022907">
    <property type="entry name" value="VapC_family"/>
</dbReference>
<dbReference type="InterPro" id="IPR002716">
    <property type="entry name" value="PIN_dom"/>
</dbReference>
<keyword evidence="1 6" id="KW-1277">Toxin-antitoxin system</keyword>
<evidence type="ECO:0000259" key="7">
    <source>
        <dbReference type="Pfam" id="PF01850"/>
    </source>
</evidence>
<sequence length="143" mass="15617">MADRVYLPDVNVLFAAHVTAHVDHATALGWLRGVLAFATCATTEQGLVRLLSNPAANPGASTADALAALRRVRARRQHEFWRDDTSLADPVVDLARMVGHRRVTDFHLLNLAADRRGVLVTLDAKIERALAPSDRRHVLTLAG</sequence>
<feature type="binding site" evidence="6">
    <location>
        <position position="105"/>
    </location>
    <ligand>
        <name>Mg(2+)</name>
        <dbReference type="ChEBI" id="CHEBI:18420"/>
    </ligand>
</feature>
<comment type="similarity">
    <text evidence="6">Belongs to the PINc/VapC protein family.</text>
</comment>
<dbReference type="HAMAP" id="MF_00265">
    <property type="entry name" value="VapC_Nob1"/>
    <property type="match status" value="1"/>
</dbReference>
<keyword evidence="5 6" id="KW-0460">Magnesium</keyword>
<keyword evidence="2 6" id="KW-0540">Nuclease</keyword>
<dbReference type="SUPFAM" id="SSF88723">
    <property type="entry name" value="PIN domain-like"/>
    <property type="match status" value="1"/>
</dbReference>
<accession>A0ABX2A6R6</accession>
<evidence type="ECO:0000256" key="6">
    <source>
        <dbReference type="HAMAP-Rule" id="MF_00265"/>
    </source>
</evidence>
<comment type="function">
    <text evidence="6">Toxic component of a toxin-antitoxin (TA) system. An RNase.</text>
</comment>
<keyword evidence="4 6" id="KW-0378">Hydrolase</keyword>
<proteinExistence type="inferred from homology"/>
<name>A0ABX2A6R6_9MICO</name>
<evidence type="ECO:0000256" key="1">
    <source>
        <dbReference type="ARBA" id="ARBA00022649"/>
    </source>
</evidence>